<sequence length="69" mass="7596">MSKGLDYTALTLVIIGAVNWGLIGIFKLDLVNLLFGNMTWISRVIYTLVGLSGLYLLSLYGRVTAMGRE</sequence>
<comment type="caution">
    <text evidence="2">The sequence shown here is derived from an EMBL/GenBank/DDBJ whole genome shotgun (WGS) entry which is preliminary data.</text>
</comment>
<dbReference type="PANTHER" id="PTHR37304:SF1">
    <property type="entry name" value="MEMBRANE PROTEIN"/>
    <property type="match status" value="1"/>
</dbReference>
<keyword evidence="1" id="KW-1133">Transmembrane helix</keyword>
<dbReference type="Proteomes" id="UP000886757">
    <property type="component" value="Unassembled WGS sequence"/>
</dbReference>
<feature type="transmembrane region" description="Helical" evidence="1">
    <location>
        <begin position="40"/>
        <end position="60"/>
    </location>
</feature>
<accession>A0A9D1D887</accession>
<evidence type="ECO:0000256" key="1">
    <source>
        <dbReference type="SAM" id="Phobius"/>
    </source>
</evidence>
<dbReference type="PANTHER" id="PTHR37304">
    <property type="entry name" value="MEMBRANE PROTEIN-RELATED"/>
    <property type="match status" value="1"/>
</dbReference>
<evidence type="ECO:0000313" key="2">
    <source>
        <dbReference type="EMBL" id="HIR12734.1"/>
    </source>
</evidence>
<reference evidence="2" key="1">
    <citation type="submission" date="2020-10" db="EMBL/GenBank/DDBJ databases">
        <authorList>
            <person name="Gilroy R."/>
        </authorList>
    </citation>
    <scope>NUCLEOTIDE SEQUENCE</scope>
    <source>
        <strain evidence="2">ChiSjej4B22-8148</strain>
    </source>
</reference>
<dbReference type="InterPro" id="IPR007211">
    <property type="entry name" value="DUF378"/>
</dbReference>
<feature type="transmembrane region" description="Helical" evidence="1">
    <location>
        <begin position="7"/>
        <end position="28"/>
    </location>
</feature>
<dbReference type="AlphaFoldDB" id="A0A9D1D887"/>
<gene>
    <name evidence="2" type="ORF">IAB31_02280</name>
</gene>
<reference evidence="2" key="2">
    <citation type="journal article" date="2021" name="PeerJ">
        <title>Extensive microbial diversity within the chicken gut microbiome revealed by metagenomics and culture.</title>
        <authorList>
            <person name="Gilroy R."/>
            <person name="Ravi A."/>
            <person name="Getino M."/>
            <person name="Pursley I."/>
            <person name="Horton D.L."/>
            <person name="Alikhan N.F."/>
            <person name="Baker D."/>
            <person name="Gharbi K."/>
            <person name="Hall N."/>
            <person name="Watson M."/>
            <person name="Adriaenssens E.M."/>
            <person name="Foster-Nyarko E."/>
            <person name="Jarju S."/>
            <person name="Secka A."/>
            <person name="Antonio M."/>
            <person name="Oren A."/>
            <person name="Chaudhuri R.R."/>
            <person name="La Ragione R."/>
            <person name="Hildebrand F."/>
            <person name="Pallen M.J."/>
        </authorList>
    </citation>
    <scope>NUCLEOTIDE SEQUENCE</scope>
    <source>
        <strain evidence="2">ChiSjej4B22-8148</strain>
    </source>
</reference>
<dbReference type="Pfam" id="PF04070">
    <property type="entry name" value="DUF378"/>
    <property type="match status" value="1"/>
</dbReference>
<protein>
    <submittedName>
        <fullName evidence="2">DUF378 domain-containing protein</fullName>
    </submittedName>
</protein>
<evidence type="ECO:0000313" key="3">
    <source>
        <dbReference type="Proteomes" id="UP000886757"/>
    </source>
</evidence>
<name>A0A9D1D887_9FIRM</name>
<dbReference type="EMBL" id="DVGK01000031">
    <property type="protein sequence ID" value="HIR12734.1"/>
    <property type="molecule type" value="Genomic_DNA"/>
</dbReference>
<proteinExistence type="predicted"/>
<keyword evidence="1" id="KW-0812">Transmembrane</keyword>
<organism evidence="2 3">
    <name type="scientific">Candidatus Choladousia intestinavium</name>
    <dbReference type="NCBI Taxonomy" id="2840727"/>
    <lineage>
        <taxon>Bacteria</taxon>
        <taxon>Bacillati</taxon>
        <taxon>Bacillota</taxon>
        <taxon>Clostridia</taxon>
        <taxon>Lachnospirales</taxon>
        <taxon>Lachnospiraceae</taxon>
        <taxon>Lachnospiraceae incertae sedis</taxon>
        <taxon>Candidatus Choladousia</taxon>
    </lineage>
</organism>
<keyword evidence="1" id="KW-0472">Membrane</keyword>